<evidence type="ECO:0000313" key="2">
    <source>
        <dbReference type="EMBL" id="QJQ00228.1"/>
    </source>
</evidence>
<gene>
    <name evidence="2" type="ORF">C798_08285</name>
</gene>
<feature type="region of interest" description="Disordered" evidence="1">
    <location>
        <begin position="78"/>
        <end position="102"/>
    </location>
</feature>
<keyword evidence="2" id="KW-0238">DNA-binding</keyword>
<accession>A0A6M3ZNP7</accession>
<reference evidence="2 3" key="1">
    <citation type="journal article" date="2012" name="J. Bacteriol.">
        <title>Genome sequence of the pathogenic Herbaspirillum seropedicae strain Os34, isolated from rice roots.</title>
        <authorList>
            <person name="Ye W."/>
            <person name="Ye S."/>
            <person name="Liu J."/>
            <person name="Chang S."/>
            <person name="Chen M."/>
            <person name="Zhu B."/>
            <person name="Guo L."/>
            <person name="An Q."/>
        </authorList>
    </citation>
    <scope>NUCLEOTIDE SEQUENCE [LARGE SCALE GENOMIC DNA]</scope>
    <source>
        <strain evidence="2 3">Os34</strain>
    </source>
</reference>
<name>A0A6M3ZNP7_9BURK</name>
<feature type="compositionally biased region" description="Polar residues" evidence="1">
    <location>
        <begin position="92"/>
        <end position="102"/>
    </location>
</feature>
<organism evidence="2 3">
    <name type="scientific">Herbaspirillum rubrisubalbicans Os34</name>
    <dbReference type="NCBI Taxonomy" id="1235827"/>
    <lineage>
        <taxon>Bacteria</taxon>
        <taxon>Pseudomonadati</taxon>
        <taxon>Pseudomonadota</taxon>
        <taxon>Betaproteobacteria</taxon>
        <taxon>Burkholderiales</taxon>
        <taxon>Oxalobacteraceae</taxon>
        <taxon>Herbaspirillum</taxon>
    </lineage>
</organism>
<dbReference type="AlphaFoldDB" id="A0A6M3ZNP7"/>
<dbReference type="GO" id="GO:0003677">
    <property type="term" value="F:DNA binding"/>
    <property type="evidence" value="ECO:0007669"/>
    <property type="project" value="UniProtKB-KW"/>
</dbReference>
<dbReference type="EMBL" id="CP008956">
    <property type="protein sequence ID" value="QJQ00228.1"/>
    <property type="molecule type" value="Genomic_DNA"/>
</dbReference>
<protein>
    <submittedName>
        <fullName evidence="2">DNA-binding protein</fullName>
    </submittedName>
</protein>
<dbReference type="Proteomes" id="UP000501648">
    <property type="component" value="Chromosome"/>
</dbReference>
<evidence type="ECO:0000256" key="1">
    <source>
        <dbReference type="SAM" id="MobiDB-lite"/>
    </source>
</evidence>
<sequence>MIAAMTYDEFRRQLGKAGLTVKGFADLIKQSPNSISNHAKHGEVPPHLAIIAALMGDMAESGMDYRATLNRIQFEANKPRGGATKGRFGGSKQINLQLSQNA</sequence>
<evidence type="ECO:0000313" key="3">
    <source>
        <dbReference type="Proteomes" id="UP000501648"/>
    </source>
</evidence>
<proteinExistence type="predicted"/>